<evidence type="ECO:0000313" key="3">
    <source>
        <dbReference type="EMBL" id="VYT31820.1"/>
    </source>
</evidence>
<feature type="region of interest" description="Disordered" evidence="2">
    <location>
        <begin position="910"/>
        <end position="932"/>
    </location>
</feature>
<accession>A0A6N2VPE3</accession>
<dbReference type="Gene3D" id="2.60.40.4270">
    <property type="entry name" value="Listeria-Bacteroides repeat domain"/>
    <property type="match status" value="1"/>
</dbReference>
<evidence type="ECO:0000256" key="1">
    <source>
        <dbReference type="ARBA" id="ARBA00004196"/>
    </source>
</evidence>
<dbReference type="GeneID" id="69469815"/>
<sequence length="932" mass="98993">MKRKYLEKPGGGICEIQEIAPESETQDTGGETSGTTETPEQTQPGSTENTEEQPAVKEETDSTETEKETVSVKNPVKKAVQKKKLAQNGQTLLDVGQGDIRITEHGAEGGGLPENETALNPKGYWITGTTTQYNVIVEKDVTVDLTLDNVDISCDTKKMDCINVSHANVTITLRGKNQLLCNSGGNGNGLEGCALAKDGMDGSLTIQCESADKKGHKCNLSCGSLTAKGDPGITHAGSIGSTVRNTYGSGTTKEEMGFSNFTIEGGNIEASGGDHCPGIGCACVSEYYSSGYGYTKNIRISGGNVTATGTAYGSGIGSGYGSKVEGVYITGGTVMARGGYRAPGIGASDCGTYTQSTETVDLEISGGDTVVTAVGDQSTDMPGIGAALGLDYVKNANVIPKERYQGYIQDGESEDNYLFSNDTPFSEKSEIKVKKFFTMVYFGPYRDSNGIDQDTKEQLGANHVISKTGGDEFTQGQIKALTKVTGKQADGSTIPDSKILFDDPSQLEAVNQAKKEGKTGEYPLTFSTENGTKVTVTICLRSEGTDSAELDVQNPSSVIGANSFQSESGGPAFTEQEVKELGKLKGKDKDGNNIPFDDIKLSKEQLDQINDAKTANKNGSFTLTFETPDGKKAEITVTLTGGRDVTNVTESGDKIMANHVISSTGGKGFTEAQIKVLTGLAGSKDDGTPYTIDELSFSDAKQLEKINKAKTSGKTGDYPLSFQTPQGTEITVTVYLRKEGSDNAEYRPEAPSASIGANDTVQPTGGKAFTEDEIINLCGAKGKDKDGVDAQITVNKKQLDVINGAKAAGKTGSFELTFSMPDGTEVTVKVTLTGEHKVSFDSKGGSYTPDVQKVEGGKQAVKPKEPQKKGYTFEGWFYTDENGIETVWDFSTPVHQDMTLKARWKKAAEQLNVQEMGETSGDKKTKNKKDES</sequence>
<dbReference type="InterPro" id="IPR013378">
    <property type="entry name" value="InlB-like_B-rpt"/>
</dbReference>
<evidence type="ECO:0000256" key="2">
    <source>
        <dbReference type="SAM" id="MobiDB-lite"/>
    </source>
</evidence>
<gene>
    <name evidence="3" type="ORF">ACLFYP115_02664</name>
</gene>
<feature type="region of interest" description="Disordered" evidence="2">
    <location>
        <begin position="1"/>
        <end position="74"/>
    </location>
</feature>
<dbReference type="Pfam" id="PF09479">
    <property type="entry name" value="Flg_new"/>
    <property type="match status" value="1"/>
</dbReference>
<proteinExistence type="predicted"/>
<feature type="compositionally biased region" description="Low complexity" evidence="2">
    <location>
        <begin position="22"/>
        <end position="48"/>
    </location>
</feature>
<comment type="subcellular location">
    <subcellularLocation>
        <location evidence="1">Cell envelope</location>
    </subcellularLocation>
</comment>
<protein>
    <submittedName>
        <fullName evidence="3">Listeria-Bacteroides repeat domain (List_Bact_rpt)</fullName>
    </submittedName>
</protein>
<organism evidence="3">
    <name type="scientific">Anaerostipes caccae</name>
    <dbReference type="NCBI Taxonomy" id="105841"/>
    <lineage>
        <taxon>Bacteria</taxon>
        <taxon>Bacillati</taxon>
        <taxon>Bacillota</taxon>
        <taxon>Clostridia</taxon>
        <taxon>Lachnospirales</taxon>
        <taxon>Lachnospiraceae</taxon>
        <taxon>Anaerostipes</taxon>
    </lineage>
</organism>
<dbReference type="EMBL" id="CACRSQ010000007">
    <property type="protein sequence ID" value="VYT31820.1"/>
    <property type="molecule type" value="Genomic_DNA"/>
</dbReference>
<name>A0A6N2VPE3_9FIRM</name>
<dbReference type="InterPro" id="IPR042229">
    <property type="entry name" value="Listeria/Bacterioides_rpt_sf"/>
</dbReference>
<dbReference type="AlphaFoldDB" id="A0A6N2VPE3"/>
<feature type="compositionally biased region" description="Basic and acidic residues" evidence="2">
    <location>
        <begin position="54"/>
        <end position="70"/>
    </location>
</feature>
<reference evidence="3" key="1">
    <citation type="submission" date="2019-11" db="EMBL/GenBank/DDBJ databases">
        <authorList>
            <person name="Feng L."/>
        </authorList>
    </citation>
    <scope>NUCLEOTIDE SEQUENCE</scope>
    <source>
        <strain evidence="3">AcaccaeLFYP115</strain>
    </source>
</reference>
<dbReference type="NCBIfam" id="TIGR02543">
    <property type="entry name" value="List_Bact_rpt"/>
    <property type="match status" value="1"/>
</dbReference>
<feature type="region of interest" description="Disordered" evidence="2">
    <location>
        <begin position="744"/>
        <end position="763"/>
    </location>
</feature>
<dbReference type="Pfam" id="PF18889">
    <property type="entry name" value="Beta_helix_3"/>
    <property type="match status" value="3"/>
</dbReference>
<dbReference type="GO" id="GO:0030313">
    <property type="term" value="C:cell envelope"/>
    <property type="evidence" value="ECO:0007669"/>
    <property type="project" value="UniProtKB-SubCell"/>
</dbReference>
<feature type="compositionally biased region" description="Basic and acidic residues" evidence="2">
    <location>
        <begin position="920"/>
        <end position="932"/>
    </location>
</feature>
<dbReference type="RefSeq" id="WP_225103647.1">
    <property type="nucleotide sequence ID" value="NZ_BAABRZ010000002.1"/>
</dbReference>